<proteinExistence type="inferred from homology"/>
<dbReference type="Ensembl" id="ENSPTIT00000030846.1">
    <property type="protein sequence ID" value="ENSPTIP00000026290.1"/>
    <property type="gene ID" value="ENSPTIG00000021749.1"/>
</dbReference>
<feature type="domain" description="Kinesin motor" evidence="10">
    <location>
        <begin position="1"/>
        <end position="226"/>
    </location>
</feature>
<dbReference type="PROSITE" id="PS00411">
    <property type="entry name" value="KINESIN_MOTOR_1"/>
    <property type="match status" value="1"/>
</dbReference>
<keyword evidence="8" id="KW-0175">Coiled coil</keyword>
<keyword evidence="2" id="KW-0963">Cytoplasm</keyword>
<dbReference type="InterPro" id="IPR001752">
    <property type="entry name" value="Kinesin_motor_dom"/>
</dbReference>
<keyword evidence="7" id="KW-0505">Motor protein</keyword>
<feature type="region of interest" description="Disordered" evidence="9">
    <location>
        <begin position="439"/>
        <end position="458"/>
    </location>
</feature>
<accession>A0A8C9KMV7</accession>
<evidence type="ECO:0000256" key="7">
    <source>
        <dbReference type="RuleBase" id="RU000394"/>
    </source>
</evidence>
<reference evidence="11" key="1">
    <citation type="submission" date="2025-08" db="UniProtKB">
        <authorList>
            <consortium name="Ensembl"/>
        </authorList>
    </citation>
    <scope>IDENTIFICATION</scope>
</reference>
<dbReference type="GO" id="GO:0005874">
    <property type="term" value="C:microtubule"/>
    <property type="evidence" value="ECO:0007669"/>
    <property type="project" value="UniProtKB-KW"/>
</dbReference>
<dbReference type="GO" id="GO:0007018">
    <property type="term" value="P:microtubule-based movement"/>
    <property type="evidence" value="ECO:0007669"/>
    <property type="project" value="InterPro"/>
</dbReference>
<dbReference type="GO" id="GO:0008017">
    <property type="term" value="F:microtubule binding"/>
    <property type="evidence" value="ECO:0007669"/>
    <property type="project" value="InterPro"/>
</dbReference>
<evidence type="ECO:0000256" key="3">
    <source>
        <dbReference type="ARBA" id="ARBA00022741"/>
    </source>
</evidence>
<dbReference type="SMART" id="SM00129">
    <property type="entry name" value="KISc"/>
    <property type="match status" value="1"/>
</dbReference>
<dbReference type="InterPro" id="IPR027417">
    <property type="entry name" value="P-loop_NTPase"/>
</dbReference>
<organism evidence="11 12">
    <name type="scientific">Panthera tigris altaica</name>
    <name type="common">Siberian tiger</name>
    <dbReference type="NCBI Taxonomy" id="74533"/>
    <lineage>
        <taxon>Eukaryota</taxon>
        <taxon>Metazoa</taxon>
        <taxon>Chordata</taxon>
        <taxon>Craniata</taxon>
        <taxon>Vertebrata</taxon>
        <taxon>Euteleostomi</taxon>
        <taxon>Mammalia</taxon>
        <taxon>Eutheria</taxon>
        <taxon>Laurasiatheria</taxon>
        <taxon>Carnivora</taxon>
        <taxon>Feliformia</taxon>
        <taxon>Felidae</taxon>
        <taxon>Pantherinae</taxon>
        <taxon>Panthera</taxon>
    </lineage>
</organism>
<feature type="compositionally biased region" description="Pro residues" evidence="9">
    <location>
        <begin position="440"/>
        <end position="451"/>
    </location>
</feature>
<reference evidence="11" key="2">
    <citation type="submission" date="2025-09" db="UniProtKB">
        <authorList>
            <consortium name="Ensembl"/>
        </authorList>
    </citation>
    <scope>IDENTIFICATION</scope>
</reference>
<dbReference type="Proteomes" id="UP000675900">
    <property type="component" value="Unassembled WGS sequence"/>
</dbReference>
<comment type="caution">
    <text evidence="6">Lacks conserved residue(s) required for the propagation of feature annotation.</text>
</comment>
<dbReference type="GO" id="GO:0003777">
    <property type="term" value="F:microtubule motor activity"/>
    <property type="evidence" value="ECO:0007669"/>
    <property type="project" value="InterPro"/>
</dbReference>
<feature type="region of interest" description="Disordered" evidence="9">
    <location>
        <begin position="471"/>
        <end position="502"/>
    </location>
</feature>
<dbReference type="GO" id="GO:0051231">
    <property type="term" value="P:spindle elongation"/>
    <property type="evidence" value="ECO:0007669"/>
    <property type="project" value="TreeGrafter"/>
</dbReference>
<name>A0A8C9KMV7_PANTA</name>
<dbReference type="AlphaFoldDB" id="A0A8C9KMV7"/>
<evidence type="ECO:0000256" key="4">
    <source>
        <dbReference type="ARBA" id="ARBA00022840"/>
    </source>
</evidence>
<evidence type="ECO:0000256" key="5">
    <source>
        <dbReference type="ARBA" id="ARBA00023212"/>
    </source>
</evidence>
<comment type="similarity">
    <text evidence="6 7">Belongs to the TRAFAC class myosin-kinesin ATPase superfamily. Kinesin family.</text>
</comment>
<dbReference type="PROSITE" id="PS50067">
    <property type="entry name" value="KINESIN_MOTOR_2"/>
    <property type="match status" value="1"/>
</dbReference>
<feature type="coiled-coil region" evidence="8">
    <location>
        <begin position="288"/>
        <end position="329"/>
    </location>
</feature>
<dbReference type="PANTHER" id="PTHR47969">
    <property type="entry name" value="CHROMOSOME-ASSOCIATED KINESIN KIF4A-RELATED"/>
    <property type="match status" value="1"/>
</dbReference>
<protein>
    <recommendedName>
        <fullName evidence="7">Kinesin-like protein</fullName>
    </recommendedName>
</protein>
<dbReference type="FunFam" id="3.40.850.10:FF:000164">
    <property type="entry name" value="Kinesin-like protein"/>
    <property type="match status" value="1"/>
</dbReference>
<dbReference type="GO" id="GO:0005875">
    <property type="term" value="C:microtubule associated complex"/>
    <property type="evidence" value="ECO:0007669"/>
    <property type="project" value="TreeGrafter"/>
</dbReference>
<evidence type="ECO:0000256" key="8">
    <source>
        <dbReference type="SAM" id="Coils"/>
    </source>
</evidence>
<dbReference type="InterPro" id="IPR019821">
    <property type="entry name" value="Kinesin_motor_CS"/>
</dbReference>
<evidence type="ECO:0000313" key="12">
    <source>
        <dbReference type="Proteomes" id="UP000675900"/>
    </source>
</evidence>
<dbReference type="InterPro" id="IPR036961">
    <property type="entry name" value="Kinesin_motor_dom_sf"/>
</dbReference>
<evidence type="ECO:0000313" key="11">
    <source>
        <dbReference type="Ensembl" id="ENSPTIP00000026290.1"/>
    </source>
</evidence>
<dbReference type="Pfam" id="PF00225">
    <property type="entry name" value="Kinesin"/>
    <property type="match status" value="1"/>
</dbReference>
<keyword evidence="4 7" id="KW-0067">ATP-binding</keyword>
<evidence type="ECO:0000256" key="2">
    <source>
        <dbReference type="ARBA" id="ARBA00022490"/>
    </source>
</evidence>
<sequence length="502" mass="55269">MQRTFAWLLDRVRHLGAPVTLRASYLEIYNEQVRDLLSLGAPRPLPVRWNKTQGFYVEQLRVVEFGSLGALMELMQMGLSRRRSSAHSLNQASSRSHALLTLYISRQTVSMPPVDPGEPPVGGKLCFVDLAGSEKVAATGSRGELMLEANSINRSLLALGHCISLLLDPQRKQSHIPFRDSKLTKLLADSLGGHGVTLMVACVSPSVQCLPETLSTLRYASRAQRVTTRPQAPKSPMAKQPQHLEMEILQLQEENRCLRSQLGQVHPKASGLSGARVAWAQRNLYGMLQEFMLENERLRKEKSQLQSSRDQARDEQRVLAQQVHELERRLLCACSLHLPNPGPAPPCPCVMAPARPCHALPPLCSCPCCHLCPLCRAPLAHWACPHRGLQLPQVGKAKAGEGRGGPSPWALGWGRRRSHSDWTRTRVLAEMLMQEEVVPSAPPLPMGPPDASPVLRGGAAVPNLARRLEALRDQIGSSLRRGRSQPPPSEGTRSPSRVLPPC</sequence>
<dbReference type="Gene3D" id="3.40.850.10">
    <property type="entry name" value="Kinesin motor domain"/>
    <property type="match status" value="1"/>
</dbReference>
<evidence type="ECO:0000256" key="6">
    <source>
        <dbReference type="PROSITE-ProRule" id="PRU00283"/>
    </source>
</evidence>
<dbReference type="GO" id="GO:0007052">
    <property type="term" value="P:mitotic spindle organization"/>
    <property type="evidence" value="ECO:0007669"/>
    <property type="project" value="TreeGrafter"/>
</dbReference>
<dbReference type="PRINTS" id="PR00380">
    <property type="entry name" value="KINESINHEAVY"/>
</dbReference>
<evidence type="ECO:0000256" key="9">
    <source>
        <dbReference type="SAM" id="MobiDB-lite"/>
    </source>
</evidence>
<dbReference type="SUPFAM" id="SSF52540">
    <property type="entry name" value="P-loop containing nucleoside triphosphate hydrolases"/>
    <property type="match status" value="1"/>
</dbReference>
<evidence type="ECO:0000259" key="10">
    <source>
        <dbReference type="PROSITE" id="PS50067"/>
    </source>
</evidence>
<keyword evidence="7" id="KW-0493">Microtubule</keyword>
<gene>
    <name evidence="11" type="primary">KIF12</name>
</gene>
<keyword evidence="5" id="KW-0206">Cytoskeleton</keyword>
<dbReference type="PANTHER" id="PTHR47969:SF33">
    <property type="entry name" value="KINESIN-LIKE PROTEIN"/>
    <property type="match status" value="1"/>
</dbReference>
<dbReference type="InterPro" id="IPR027640">
    <property type="entry name" value="Kinesin-like_fam"/>
</dbReference>
<dbReference type="GO" id="GO:0005524">
    <property type="term" value="F:ATP binding"/>
    <property type="evidence" value="ECO:0007669"/>
    <property type="project" value="UniProtKB-KW"/>
</dbReference>
<dbReference type="GeneTree" id="ENSGT00940000161216"/>
<keyword evidence="3 7" id="KW-0547">Nucleotide-binding</keyword>
<keyword evidence="12" id="KW-1185">Reference proteome</keyword>
<evidence type="ECO:0000256" key="1">
    <source>
        <dbReference type="ARBA" id="ARBA00004245"/>
    </source>
</evidence>
<comment type="subcellular location">
    <subcellularLocation>
        <location evidence="1">Cytoplasm</location>
        <location evidence="1">Cytoskeleton</location>
    </subcellularLocation>
</comment>